<keyword evidence="1" id="KW-0472">Membrane</keyword>
<evidence type="ECO:0000313" key="3">
    <source>
        <dbReference type="Proteomes" id="UP000433183"/>
    </source>
</evidence>
<reference evidence="2 3" key="1">
    <citation type="submission" date="2019-11" db="EMBL/GenBank/DDBJ databases">
        <title>Characterization of a new Erwinia amylovora bacteriophage.</title>
        <authorList>
            <person name="Valentovich L.N."/>
            <person name="Akhremchuk A.E."/>
            <person name="Besarab N.V."/>
            <person name="Lagonenko A.L."/>
        </authorList>
    </citation>
    <scope>NUCLEOTIDE SEQUENCE [LARGE SCALE GENOMIC DNA]</scope>
</reference>
<organism evidence="2 3">
    <name type="scientific">Erwinia phage Hena1</name>
    <dbReference type="NCBI Taxonomy" id="2678601"/>
    <lineage>
        <taxon>Viruses</taxon>
        <taxon>Duplodnaviria</taxon>
        <taxon>Heunggongvirae</taxon>
        <taxon>Uroviricota</taxon>
        <taxon>Caudoviricetes</taxon>
        <taxon>Vequintavirinae</taxon>
        <taxon>Henunavirus</taxon>
        <taxon>Henunavirus hena1</taxon>
    </lineage>
</organism>
<sequence length="129" mass="14818">MLSFFNWFIIHNNWVLALVWILMIIFMFCHDMPGRRIKYALIGLVIGLIPGGLASWSGYNDYQNHYTTCSKPAAVKAFYVFDFEKERCFRPFVGLVPVNQKGNIEIPLPKPVEHNKPQLVSTLEGENNA</sequence>
<name>A0A6B9J8C4_9CAUD</name>
<evidence type="ECO:0000256" key="1">
    <source>
        <dbReference type="SAM" id="Phobius"/>
    </source>
</evidence>
<keyword evidence="3" id="KW-1185">Reference proteome</keyword>
<keyword evidence="1" id="KW-0812">Transmembrane</keyword>
<proteinExistence type="predicted"/>
<feature type="transmembrane region" description="Helical" evidence="1">
    <location>
        <begin position="39"/>
        <end position="59"/>
    </location>
</feature>
<gene>
    <name evidence="2" type="ORF">Hena1_01740</name>
</gene>
<protein>
    <submittedName>
        <fullName evidence="2">Uncharacterized protein</fullName>
    </submittedName>
</protein>
<feature type="transmembrane region" description="Helical" evidence="1">
    <location>
        <begin position="6"/>
        <end position="27"/>
    </location>
</feature>
<keyword evidence="1" id="KW-1133">Transmembrane helix</keyword>
<dbReference type="Proteomes" id="UP000433183">
    <property type="component" value="Segment"/>
</dbReference>
<accession>A0A6B9J8C4</accession>
<evidence type="ECO:0000313" key="2">
    <source>
        <dbReference type="EMBL" id="QGZ16324.1"/>
    </source>
</evidence>
<dbReference type="EMBL" id="MN732867">
    <property type="protein sequence ID" value="QGZ16324.1"/>
    <property type="molecule type" value="Genomic_DNA"/>
</dbReference>